<evidence type="ECO:0000313" key="3">
    <source>
        <dbReference type="Proteomes" id="UP001321473"/>
    </source>
</evidence>
<dbReference type="EMBL" id="JARKHS020004830">
    <property type="protein sequence ID" value="KAK8784132.1"/>
    <property type="molecule type" value="Genomic_DNA"/>
</dbReference>
<accession>A0AAQ4FBH9</accession>
<evidence type="ECO:0000256" key="1">
    <source>
        <dbReference type="SAM" id="MobiDB-lite"/>
    </source>
</evidence>
<dbReference type="Proteomes" id="UP001321473">
    <property type="component" value="Unassembled WGS sequence"/>
</dbReference>
<protein>
    <submittedName>
        <fullName evidence="2">Uncharacterized protein</fullName>
    </submittedName>
</protein>
<proteinExistence type="predicted"/>
<feature type="compositionally biased region" description="Polar residues" evidence="1">
    <location>
        <begin position="68"/>
        <end position="81"/>
    </location>
</feature>
<name>A0AAQ4FBH9_AMBAM</name>
<dbReference type="AlphaFoldDB" id="A0AAQ4FBH9"/>
<evidence type="ECO:0000313" key="2">
    <source>
        <dbReference type="EMBL" id="KAK8784132.1"/>
    </source>
</evidence>
<feature type="compositionally biased region" description="Low complexity" evidence="1">
    <location>
        <begin position="103"/>
        <end position="113"/>
    </location>
</feature>
<reference evidence="2 3" key="1">
    <citation type="journal article" date="2023" name="Arcadia Sci">
        <title>De novo assembly of a long-read Amblyomma americanum tick genome.</title>
        <authorList>
            <person name="Chou S."/>
            <person name="Poskanzer K.E."/>
            <person name="Rollins M."/>
            <person name="Thuy-Boun P.S."/>
        </authorList>
    </citation>
    <scope>NUCLEOTIDE SEQUENCE [LARGE SCALE GENOMIC DNA]</scope>
    <source>
        <strain evidence="2">F_SG_1</strain>
        <tissue evidence="2">Salivary glands</tissue>
    </source>
</reference>
<comment type="caution">
    <text evidence="2">The sequence shown here is derived from an EMBL/GenBank/DDBJ whole genome shotgun (WGS) entry which is preliminary data.</text>
</comment>
<feature type="region of interest" description="Disordered" evidence="1">
    <location>
        <begin position="103"/>
        <end position="133"/>
    </location>
</feature>
<gene>
    <name evidence="2" type="ORF">V5799_009502</name>
</gene>
<keyword evidence="3" id="KW-1185">Reference proteome</keyword>
<sequence length="148" mass="15827">MEYVINATSKDESPVSSISDLATGTEDYAGVVDEATPWLSEVPKDPGKGCLAKRPYPSTETFGEPAGWSSSNEPESVSTPPFSARKTPRIISAAPSLLALTRSLPSSGRLSPPSDDEQRMLPPLDEAESSRAMTSRQVRLFLRASGTL</sequence>
<feature type="region of interest" description="Disordered" evidence="1">
    <location>
        <begin position="39"/>
        <end position="88"/>
    </location>
</feature>
<organism evidence="2 3">
    <name type="scientific">Amblyomma americanum</name>
    <name type="common">Lone star tick</name>
    <dbReference type="NCBI Taxonomy" id="6943"/>
    <lineage>
        <taxon>Eukaryota</taxon>
        <taxon>Metazoa</taxon>
        <taxon>Ecdysozoa</taxon>
        <taxon>Arthropoda</taxon>
        <taxon>Chelicerata</taxon>
        <taxon>Arachnida</taxon>
        <taxon>Acari</taxon>
        <taxon>Parasitiformes</taxon>
        <taxon>Ixodida</taxon>
        <taxon>Ixodoidea</taxon>
        <taxon>Ixodidae</taxon>
        <taxon>Amblyomminae</taxon>
        <taxon>Amblyomma</taxon>
    </lineage>
</organism>